<keyword evidence="5 8" id="KW-1133">Transmembrane helix</keyword>
<dbReference type="Pfam" id="PF08447">
    <property type="entry name" value="PAS_3"/>
    <property type="match status" value="1"/>
</dbReference>
<dbReference type="EMBL" id="LJXB01000087">
    <property type="protein sequence ID" value="KPU56502.1"/>
    <property type="molecule type" value="Genomic_DNA"/>
</dbReference>
<dbReference type="GO" id="GO:0005886">
    <property type="term" value="C:plasma membrane"/>
    <property type="evidence" value="ECO:0007669"/>
    <property type="project" value="UniProtKB-SubCell"/>
</dbReference>
<proteinExistence type="predicted"/>
<dbReference type="PANTHER" id="PTHR45138:SF9">
    <property type="entry name" value="DIGUANYLATE CYCLASE DGCM-RELATED"/>
    <property type="match status" value="1"/>
</dbReference>
<dbReference type="SMART" id="SM00091">
    <property type="entry name" value="PAS"/>
    <property type="match status" value="2"/>
</dbReference>
<evidence type="ECO:0000256" key="4">
    <source>
        <dbReference type="ARBA" id="ARBA00022692"/>
    </source>
</evidence>
<evidence type="ECO:0000256" key="1">
    <source>
        <dbReference type="ARBA" id="ARBA00001946"/>
    </source>
</evidence>
<evidence type="ECO:0000313" key="13">
    <source>
        <dbReference type="EMBL" id="KPU56502.1"/>
    </source>
</evidence>
<dbReference type="InterPro" id="IPR013655">
    <property type="entry name" value="PAS_fold_3"/>
</dbReference>
<dbReference type="AlphaFoldDB" id="A0A0P8WTJ7"/>
<evidence type="ECO:0000259" key="10">
    <source>
        <dbReference type="PROSITE" id="PS50113"/>
    </source>
</evidence>
<dbReference type="Pfam" id="PF00989">
    <property type="entry name" value="PAS"/>
    <property type="match status" value="1"/>
</dbReference>
<dbReference type="InterPro" id="IPR006189">
    <property type="entry name" value="CHASE_dom"/>
</dbReference>
<evidence type="ECO:0000256" key="7">
    <source>
        <dbReference type="ARBA" id="ARBA00034247"/>
    </source>
</evidence>
<dbReference type="Pfam" id="PF03924">
    <property type="entry name" value="CHASE"/>
    <property type="match status" value="1"/>
</dbReference>
<comment type="cofactor">
    <cofactor evidence="1">
        <name>Mg(2+)</name>
        <dbReference type="ChEBI" id="CHEBI:18420"/>
    </cofactor>
</comment>
<dbReference type="InterPro" id="IPR000160">
    <property type="entry name" value="GGDEF_dom"/>
</dbReference>
<accession>A0A0P8WTJ7</accession>
<comment type="catalytic activity">
    <reaction evidence="7">
        <text>2 GTP = 3',3'-c-di-GMP + 2 diphosphate</text>
        <dbReference type="Rhea" id="RHEA:24898"/>
        <dbReference type="ChEBI" id="CHEBI:33019"/>
        <dbReference type="ChEBI" id="CHEBI:37565"/>
        <dbReference type="ChEBI" id="CHEBI:58805"/>
        <dbReference type="EC" id="2.7.7.65"/>
    </reaction>
</comment>
<dbReference type="InterPro" id="IPR013767">
    <property type="entry name" value="PAS_fold"/>
</dbReference>
<feature type="domain" description="CHASE" evidence="11">
    <location>
        <begin position="85"/>
        <end position="276"/>
    </location>
</feature>
<dbReference type="InterPro" id="IPR000014">
    <property type="entry name" value="PAS"/>
</dbReference>
<keyword evidence="6 8" id="KW-0472">Membrane</keyword>
<dbReference type="PANTHER" id="PTHR45138">
    <property type="entry name" value="REGULATORY COMPONENTS OF SENSORY TRANSDUCTION SYSTEM"/>
    <property type="match status" value="1"/>
</dbReference>
<evidence type="ECO:0000259" key="12">
    <source>
        <dbReference type="PROSITE" id="PS50887"/>
    </source>
</evidence>
<feature type="domain" description="PAC" evidence="10">
    <location>
        <begin position="455"/>
        <end position="507"/>
    </location>
</feature>
<protein>
    <recommendedName>
        <fullName evidence="3">diguanylate cyclase</fullName>
        <ecNumber evidence="3">2.7.7.65</ecNumber>
    </recommendedName>
</protein>
<dbReference type="CDD" id="cd01949">
    <property type="entry name" value="GGDEF"/>
    <property type="match status" value="1"/>
</dbReference>
<dbReference type="SUPFAM" id="SSF55073">
    <property type="entry name" value="Nucleotide cyclase"/>
    <property type="match status" value="1"/>
</dbReference>
<feature type="transmembrane region" description="Helical" evidence="8">
    <location>
        <begin position="319"/>
        <end position="338"/>
    </location>
</feature>
<dbReference type="PROSITE" id="PS50112">
    <property type="entry name" value="PAS"/>
    <property type="match status" value="1"/>
</dbReference>
<dbReference type="SMART" id="SM00267">
    <property type="entry name" value="GGDEF"/>
    <property type="match status" value="1"/>
</dbReference>
<reference evidence="13 14" key="1">
    <citation type="submission" date="2015-09" db="EMBL/GenBank/DDBJ databases">
        <authorList>
            <person name="Jackson K.R."/>
            <person name="Lunt B.L."/>
            <person name="Fisher J.N.B."/>
            <person name="Gardner A.V."/>
            <person name="Bailey M.E."/>
            <person name="Deus L.M."/>
            <person name="Earl A.S."/>
            <person name="Gibby P.D."/>
            <person name="Hartmann K.A."/>
            <person name="Liu J.E."/>
            <person name="Manci A.M."/>
            <person name="Nielsen D.A."/>
            <person name="Solomon M.B."/>
            <person name="Breakwell D.P."/>
            <person name="Burnett S.H."/>
            <person name="Grose J.H."/>
        </authorList>
    </citation>
    <scope>NUCLEOTIDE SEQUENCE [LARGE SCALE GENOMIC DNA]</scope>
    <source>
        <strain evidence="13 14">S613</strain>
    </source>
</reference>
<gene>
    <name evidence="13" type="ORF">AN403_1423</name>
</gene>
<dbReference type="SMART" id="SM01079">
    <property type="entry name" value="CHASE"/>
    <property type="match status" value="1"/>
</dbReference>
<evidence type="ECO:0000259" key="9">
    <source>
        <dbReference type="PROSITE" id="PS50112"/>
    </source>
</evidence>
<organism evidence="13 14">
    <name type="scientific">Pseudomonas fluorescens</name>
    <dbReference type="NCBI Taxonomy" id="294"/>
    <lineage>
        <taxon>Bacteria</taxon>
        <taxon>Pseudomonadati</taxon>
        <taxon>Pseudomonadota</taxon>
        <taxon>Gammaproteobacteria</taxon>
        <taxon>Pseudomonadales</taxon>
        <taxon>Pseudomonadaceae</taxon>
        <taxon>Pseudomonas</taxon>
    </lineage>
</organism>
<evidence type="ECO:0000256" key="5">
    <source>
        <dbReference type="ARBA" id="ARBA00022989"/>
    </source>
</evidence>
<dbReference type="GO" id="GO:0007165">
    <property type="term" value="P:signal transduction"/>
    <property type="evidence" value="ECO:0007669"/>
    <property type="project" value="UniProtKB-ARBA"/>
</dbReference>
<dbReference type="Gene3D" id="3.30.70.270">
    <property type="match status" value="1"/>
</dbReference>
<dbReference type="RefSeq" id="WP_057399258.1">
    <property type="nucleotide sequence ID" value="NZ_LJXB01000087.1"/>
</dbReference>
<dbReference type="InterPro" id="IPR035965">
    <property type="entry name" value="PAS-like_dom_sf"/>
</dbReference>
<feature type="domain" description="PAS" evidence="9">
    <location>
        <begin position="365"/>
        <end position="422"/>
    </location>
</feature>
<dbReference type="Proteomes" id="UP000050349">
    <property type="component" value="Unassembled WGS sequence"/>
</dbReference>
<dbReference type="InterPro" id="IPR050469">
    <property type="entry name" value="Diguanylate_Cyclase"/>
</dbReference>
<dbReference type="PROSITE" id="PS50839">
    <property type="entry name" value="CHASE"/>
    <property type="match status" value="1"/>
</dbReference>
<dbReference type="NCBIfam" id="TIGR00254">
    <property type="entry name" value="GGDEF"/>
    <property type="match status" value="1"/>
</dbReference>
<comment type="subcellular location">
    <subcellularLocation>
        <location evidence="2">Cell inner membrane</location>
    </subcellularLocation>
</comment>
<evidence type="ECO:0000256" key="2">
    <source>
        <dbReference type="ARBA" id="ARBA00004533"/>
    </source>
</evidence>
<dbReference type="PROSITE" id="PS50113">
    <property type="entry name" value="PAC"/>
    <property type="match status" value="1"/>
</dbReference>
<dbReference type="CDD" id="cd00130">
    <property type="entry name" value="PAS"/>
    <property type="match status" value="2"/>
</dbReference>
<evidence type="ECO:0000256" key="6">
    <source>
        <dbReference type="ARBA" id="ARBA00023136"/>
    </source>
</evidence>
<dbReference type="Gene3D" id="3.30.450.350">
    <property type="entry name" value="CHASE domain"/>
    <property type="match status" value="1"/>
</dbReference>
<keyword evidence="4 8" id="KW-0812">Transmembrane</keyword>
<comment type="caution">
    <text evidence="13">The sequence shown here is derived from an EMBL/GenBank/DDBJ whole genome shotgun (WGS) entry which is preliminary data.</text>
</comment>
<dbReference type="InterPro" id="IPR001610">
    <property type="entry name" value="PAC"/>
</dbReference>
<dbReference type="PROSITE" id="PS50887">
    <property type="entry name" value="GGDEF"/>
    <property type="match status" value="1"/>
</dbReference>
<evidence type="ECO:0000256" key="3">
    <source>
        <dbReference type="ARBA" id="ARBA00012528"/>
    </source>
</evidence>
<dbReference type="GO" id="GO:0052621">
    <property type="term" value="F:diguanylate cyclase activity"/>
    <property type="evidence" value="ECO:0007669"/>
    <property type="project" value="UniProtKB-EC"/>
</dbReference>
<evidence type="ECO:0000313" key="14">
    <source>
        <dbReference type="Proteomes" id="UP000050349"/>
    </source>
</evidence>
<dbReference type="GO" id="GO:0006355">
    <property type="term" value="P:regulation of DNA-templated transcription"/>
    <property type="evidence" value="ECO:0007669"/>
    <property type="project" value="InterPro"/>
</dbReference>
<dbReference type="EC" id="2.7.7.65" evidence="3"/>
<dbReference type="SUPFAM" id="SSF55785">
    <property type="entry name" value="PYP-like sensor domain (PAS domain)"/>
    <property type="match status" value="2"/>
</dbReference>
<name>A0A0P8WTJ7_PSEFL</name>
<dbReference type="NCBIfam" id="TIGR00229">
    <property type="entry name" value="sensory_box"/>
    <property type="match status" value="1"/>
</dbReference>
<dbReference type="SMART" id="SM00086">
    <property type="entry name" value="PAC"/>
    <property type="match status" value="2"/>
</dbReference>
<feature type="transmembrane region" description="Helical" evidence="8">
    <location>
        <begin position="20"/>
        <end position="46"/>
    </location>
</feature>
<dbReference type="OrthoDB" id="9813903at2"/>
<dbReference type="FunFam" id="3.30.70.270:FF:000001">
    <property type="entry name" value="Diguanylate cyclase domain protein"/>
    <property type="match status" value="1"/>
</dbReference>
<evidence type="ECO:0000259" key="11">
    <source>
        <dbReference type="PROSITE" id="PS50839"/>
    </source>
</evidence>
<dbReference type="PATRIC" id="fig|294.162.peg.4464"/>
<dbReference type="Gene3D" id="3.30.450.20">
    <property type="entry name" value="PAS domain"/>
    <property type="match status" value="2"/>
</dbReference>
<dbReference type="InterPro" id="IPR043128">
    <property type="entry name" value="Rev_trsase/Diguanyl_cyclase"/>
</dbReference>
<evidence type="ECO:0000256" key="8">
    <source>
        <dbReference type="SAM" id="Phobius"/>
    </source>
</evidence>
<dbReference type="InterPro" id="IPR042240">
    <property type="entry name" value="CHASE_sf"/>
</dbReference>
<dbReference type="InterPro" id="IPR000700">
    <property type="entry name" value="PAS-assoc_C"/>
</dbReference>
<sequence length="799" mass="89483">MSLHAVRPKILGFISEDVSAWLVALLVLLVGGVLTGLLAWSTLNLFHHQLRQRFQLLASERYSRIEERFEDQEQRLDGLRRFFANSDSVSRAEFDGYTQPLLLRTQAYSYAERVTGEQRAAFERRVRDEGLSNFSLRELDADGQLKLAGERNEYVVVLYSQTQSKLGAPLGYDLLAQPLRRATLDRADQHGAMAVSQPMHLVNIEPAYARGVLLVAPVMQRNSQYHKATKPCGYVMAVISMRQLLADGLPEASRDYLSVRILDLSTDDQHEVLFESPNPPAISELSATRLLRMADHDYQVDIQPSEAFIQANHSSVTSVVVLGGLLSVMLSALLYVLVSQRQRALKLVEQRTRELRDREQELRGTHGQLRGVLNAATQVAIIATDLRGVISTFNAGAEQMLGYTSAEVVGHMTLENLHLPRELAARSAELSARYGKPVPACHAMLVEGDMEGSHEAREWTLVRGDGSHLMVNMLATPVLDEQGLWVGHLAVCIDITERKRVHEALAARDLLLKKLSAHVPGGIYQFKMEFDGRFSVIYASDGIREIYELDPDVLLLNAESIFTRIHPQDTTRVRASIRASADTLSPWREEYRVQLPQRGLRWVRGEATPEELPGGGVLWHGYVSDISDMKRVEEELRALSVTDSLTGIHNRRYFQERLTTEMARVERGGGDLSVIMLDIDHFKRINDLHGHAIGDRVLQAVCQRIGHRLRRTDVFCRLGGEEFMVLCPDINGEHAYILAQQLWQGLRSSPIENVGTVTASFGIASWRVGEGADALLLRADSGVYAAKQAGRDRVEEEMN</sequence>
<dbReference type="InterPro" id="IPR029787">
    <property type="entry name" value="Nucleotide_cyclase"/>
</dbReference>
<feature type="domain" description="GGDEF" evidence="12">
    <location>
        <begin position="670"/>
        <end position="799"/>
    </location>
</feature>
<dbReference type="Pfam" id="PF00990">
    <property type="entry name" value="GGDEF"/>
    <property type="match status" value="1"/>
</dbReference>